<evidence type="ECO:0000256" key="31">
    <source>
        <dbReference type="ARBA" id="ARBA00047509"/>
    </source>
</evidence>
<dbReference type="EC" id="2.4.3.2" evidence="18"/>
<accession>A0A4Z2FE49</accession>
<keyword evidence="16" id="KW-0325">Glycoprotein</keyword>
<evidence type="ECO:0000313" key="41">
    <source>
        <dbReference type="Proteomes" id="UP000314294"/>
    </source>
</evidence>
<dbReference type="Pfam" id="PF00777">
    <property type="entry name" value="Glyco_transf_29"/>
    <property type="match status" value="1"/>
</dbReference>
<evidence type="ECO:0000256" key="5">
    <source>
        <dbReference type="ARBA" id="ARBA00006003"/>
    </source>
</evidence>
<feature type="binding site" evidence="38">
    <location>
        <position position="244"/>
    </location>
    <ligand>
        <name>substrate</name>
    </ligand>
</feature>
<comment type="catalytic activity">
    <reaction evidence="29">
        <text>a ganglioside GM1 (d18:1(4E)) + CMP-N-acetyl-beta-neuraminate = a ganglioside GD1a (d18:1(4E)) + CMP + H(+)</text>
        <dbReference type="Rhea" id="RHEA:18021"/>
        <dbReference type="ChEBI" id="CHEBI:15378"/>
        <dbReference type="ChEBI" id="CHEBI:57812"/>
        <dbReference type="ChEBI" id="CHEBI:60377"/>
        <dbReference type="ChEBI" id="CHEBI:77709"/>
        <dbReference type="ChEBI" id="CHEBI:78445"/>
        <dbReference type="EC" id="2.4.3.2"/>
    </reaction>
    <physiologicalReaction direction="left-to-right" evidence="29">
        <dbReference type="Rhea" id="RHEA:18022"/>
    </physiologicalReaction>
</comment>
<keyword evidence="9" id="KW-0812">Transmembrane</keyword>
<comment type="pathway">
    <text evidence="3">Protein modification; protein glycosylation.</text>
</comment>
<dbReference type="InterPro" id="IPR001675">
    <property type="entry name" value="Glyco_trans_29"/>
</dbReference>
<keyword evidence="10" id="KW-0735">Signal-anchor</keyword>
<evidence type="ECO:0000256" key="23">
    <source>
        <dbReference type="ARBA" id="ARBA00042022"/>
    </source>
</evidence>
<dbReference type="EMBL" id="SRLO01001350">
    <property type="protein sequence ID" value="TNN38682.1"/>
    <property type="molecule type" value="Genomic_DNA"/>
</dbReference>
<dbReference type="PANTHER" id="PTHR46032:SF6">
    <property type="entry name" value="CMP-N-ACETYLNEURAMINATE-BETA-GALACTOSAMIDE-ALPHA-2,3-SIALYLTRANSFERASE 1"/>
    <property type="match status" value="1"/>
</dbReference>
<evidence type="ECO:0000256" key="39">
    <source>
        <dbReference type="PIRSR" id="PIRSR005557-2"/>
    </source>
</evidence>
<evidence type="ECO:0000256" key="34">
    <source>
        <dbReference type="ARBA" id="ARBA00072809"/>
    </source>
</evidence>
<evidence type="ECO:0000256" key="30">
    <source>
        <dbReference type="ARBA" id="ARBA00043816"/>
    </source>
</evidence>
<evidence type="ECO:0000256" key="4">
    <source>
        <dbReference type="ARBA" id="ARBA00004934"/>
    </source>
</evidence>
<dbReference type="EC" id="2.4.3.4" evidence="19"/>
<comment type="subunit">
    <text evidence="33">Homodimer; disulfide-linked. Homodimer formation occurs in the endoplasmic reticulum.</text>
</comment>
<dbReference type="OrthoDB" id="10264956at2759"/>
<evidence type="ECO:0000256" key="33">
    <source>
        <dbReference type="ARBA" id="ARBA00062545"/>
    </source>
</evidence>
<keyword evidence="7 40" id="KW-0328">Glycosyltransferase</keyword>
<dbReference type="GO" id="GO:0003836">
    <property type="term" value="F:beta-galactoside (CMP) alpha-2,3-sialyltransferase activity"/>
    <property type="evidence" value="ECO:0007669"/>
    <property type="project" value="UniProtKB-EC"/>
</dbReference>
<dbReference type="AlphaFoldDB" id="A0A4Z2FE49"/>
<comment type="subcellular location">
    <subcellularLocation>
        <location evidence="1">Golgi apparatus</location>
        <location evidence="1">Golgi stack membrane</location>
        <topology evidence="1">Single-pass type II membrane protein</topology>
    </subcellularLocation>
    <subcellularLocation>
        <location evidence="2">Secreted</location>
    </subcellularLocation>
</comment>
<dbReference type="FunFam" id="3.90.1480.20:FF:000002">
    <property type="entry name" value="CMP-N-acetylneuraminate-beta-galactosamide- alpha-2,3-sialyltransferase 2"/>
    <property type="match status" value="1"/>
</dbReference>
<keyword evidence="8 40" id="KW-0808">Transferase</keyword>
<feature type="binding site" evidence="38">
    <location>
        <position position="273"/>
    </location>
    <ligand>
        <name>substrate</name>
    </ligand>
</feature>
<feature type="disulfide bond" evidence="39">
    <location>
        <begin position="116"/>
        <end position="255"/>
    </location>
</feature>
<dbReference type="Gene3D" id="3.90.1480.20">
    <property type="entry name" value="Glycosyl transferase family 29"/>
    <property type="match status" value="1"/>
</dbReference>
<evidence type="ECO:0000256" key="20">
    <source>
        <dbReference type="ARBA" id="ARBA00040101"/>
    </source>
</evidence>
<evidence type="ECO:0000256" key="18">
    <source>
        <dbReference type="ARBA" id="ARBA00039106"/>
    </source>
</evidence>
<dbReference type="GO" id="GO:0032580">
    <property type="term" value="C:Golgi cisterna membrane"/>
    <property type="evidence" value="ECO:0007669"/>
    <property type="project" value="UniProtKB-SubCell"/>
</dbReference>
<dbReference type="GO" id="GO:0097503">
    <property type="term" value="P:sialylation"/>
    <property type="evidence" value="ECO:0007669"/>
    <property type="project" value="TreeGrafter"/>
</dbReference>
<evidence type="ECO:0000256" key="15">
    <source>
        <dbReference type="ARBA" id="ARBA00023157"/>
    </source>
</evidence>
<comment type="caution">
    <text evidence="40">The sequence shown here is derived from an EMBL/GenBank/DDBJ whole genome shotgun (WGS) entry which is preliminary data.</text>
</comment>
<evidence type="ECO:0000256" key="13">
    <source>
        <dbReference type="ARBA" id="ARBA00023098"/>
    </source>
</evidence>
<comment type="pathway">
    <text evidence="4">Glycolipid biosynthesis.</text>
</comment>
<evidence type="ECO:0000256" key="24">
    <source>
        <dbReference type="ARBA" id="ARBA00042448"/>
    </source>
</evidence>
<keyword evidence="12" id="KW-0333">Golgi apparatus</keyword>
<evidence type="ECO:0000256" key="7">
    <source>
        <dbReference type="ARBA" id="ARBA00022676"/>
    </source>
</evidence>
<comment type="catalytic activity">
    <reaction evidence="31">
        <text>ganglioside GM1 (d18:1(4E)/18:0) + CMP-N-acetyl-beta-neuraminate = ganglioside GD1a (18:1(4E)/18:0) + CMP + H(+)</text>
        <dbReference type="Rhea" id="RHEA:48248"/>
        <dbReference type="ChEBI" id="CHEBI:15378"/>
        <dbReference type="ChEBI" id="CHEBI:57812"/>
        <dbReference type="ChEBI" id="CHEBI:60377"/>
        <dbReference type="ChEBI" id="CHEBI:73110"/>
        <dbReference type="ChEBI" id="CHEBI:90153"/>
    </reaction>
    <physiologicalReaction direction="left-to-right" evidence="31">
        <dbReference type="Rhea" id="RHEA:48249"/>
    </physiologicalReaction>
</comment>
<evidence type="ECO:0000256" key="11">
    <source>
        <dbReference type="ARBA" id="ARBA00022989"/>
    </source>
</evidence>
<protein>
    <recommendedName>
        <fullName evidence="20">CMP-N-acetylneuraminate-beta-galactosamide-alpha-2,3-sialyltransferase 1</fullName>
        <ecNumber evidence="18">2.4.3.2</ecNumber>
        <ecNumber evidence="19">2.4.3.4</ecNumber>
    </recommendedName>
    <alternativeName>
        <fullName evidence="34">CMP-N-acetylneuraminate-beta-galactosamide-alpha-2,3-sialyltransferase 2</fullName>
    </alternativeName>
    <alternativeName>
        <fullName evidence="27">Gal-NAc6S</fullName>
    </alternativeName>
    <alternativeName>
        <fullName evidence="24">Gal-beta-1,3-GalNAc-alpha-2,3-sialyltransferase</fullName>
    </alternativeName>
    <alternativeName>
        <fullName evidence="26">Monosialoganglioside sialyltransferase</fullName>
    </alternativeName>
    <alternativeName>
        <fullName evidence="22">ST3Gal I</fullName>
    </alternativeName>
    <alternativeName>
        <fullName evidence="35">ST3Gal II</fullName>
    </alternativeName>
    <alternativeName>
        <fullName evidence="23">ST3GalA.1</fullName>
    </alternativeName>
    <alternativeName>
        <fullName evidence="36">ST3GalA.2</fullName>
    </alternativeName>
    <alternativeName>
        <fullName evidence="21">ST3O</fullName>
    </alternativeName>
    <alternativeName>
        <fullName evidence="25">Sialyltransferase 4A</fullName>
    </alternativeName>
    <alternativeName>
        <fullName evidence="37">Sialyltransferase 4B</fullName>
    </alternativeName>
</protein>
<dbReference type="InterPro" id="IPR012163">
    <property type="entry name" value="Sialyl_trans"/>
</dbReference>
<keyword evidence="14" id="KW-0472">Membrane</keyword>
<evidence type="ECO:0000256" key="9">
    <source>
        <dbReference type="ARBA" id="ARBA00022692"/>
    </source>
</evidence>
<feature type="binding site" evidence="38">
    <location>
        <position position="144"/>
    </location>
    <ligand>
        <name>substrate</name>
    </ligand>
</feature>
<evidence type="ECO:0000256" key="16">
    <source>
        <dbReference type="ARBA" id="ARBA00023180"/>
    </source>
</evidence>
<comment type="catalytic activity">
    <reaction evidence="17">
        <text>a beta-D-galactosyl-(1-&gt;3)-N-acetyl-alpha-D-galactosaminyl derivative + CMP-N-acetyl-beta-neuraminate = an N-acetyl-alpha-neuraminyl-(2-&gt;3)-beta-D-galactosyl-(1-&gt;3)-N-acetyl-alpha-D-galactosaminyl derivative + CMP + H(+)</text>
        <dbReference type="Rhea" id="RHEA:21616"/>
        <dbReference type="ChEBI" id="CHEBI:15378"/>
        <dbReference type="ChEBI" id="CHEBI:57812"/>
        <dbReference type="ChEBI" id="CHEBI:60377"/>
        <dbReference type="ChEBI" id="CHEBI:133470"/>
        <dbReference type="ChEBI" id="CHEBI:139596"/>
        <dbReference type="EC" id="2.4.3.4"/>
    </reaction>
    <physiologicalReaction direction="left-to-right" evidence="17">
        <dbReference type="Rhea" id="RHEA:21617"/>
    </physiologicalReaction>
</comment>
<evidence type="ECO:0000256" key="22">
    <source>
        <dbReference type="ARBA" id="ARBA00041997"/>
    </source>
</evidence>
<comment type="catalytic activity">
    <reaction evidence="32">
        <text>a globoside GalGb4Cer + CMP-N-acetyl-beta-neuraminate = a globoside MSGG + CMP + H(+)</text>
        <dbReference type="Rhea" id="RHEA:65372"/>
        <dbReference type="ChEBI" id="CHEBI:15378"/>
        <dbReference type="ChEBI" id="CHEBI:57812"/>
        <dbReference type="ChEBI" id="CHEBI:60377"/>
        <dbReference type="ChEBI" id="CHEBI:140623"/>
        <dbReference type="ChEBI" id="CHEBI:140691"/>
    </reaction>
    <physiologicalReaction direction="left-to-right" evidence="32">
        <dbReference type="Rhea" id="RHEA:65373"/>
    </physiologicalReaction>
</comment>
<evidence type="ECO:0000256" key="17">
    <source>
        <dbReference type="ARBA" id="ARBA00036292"/>
    </source>
</evidence>
<evidence type="ECO:0000256" key="14">
    <source>
        <dbReference type="ARBA" id="ARBA00023136"/>
    </source>
</evidence>
<evidence type="ECO:0000256" key="29">
    <source>
        <dbReference type="ARBA" id="ARBA00043773"/>
    </source>
</evidence>
<sequence>MKAKVGVFISLLCVTGLGVFWRAEISSYFPPREERPCSCDRCLSDHETFMKRFNRFAEPLLSVRRNLSEENFNWWRRLQSDGRSFSVYKDKVNKMFQVIPTSAAPEPPSPDRCRTCAVVGNSANLKNSHFGPLIDLQSVVIRINKGRTKDFEADVGTRTTHRVMYPESAVDLDDATRLVLFAFKILDLEWITKALGATFSGRSYAPMKSNIKANKDLVMVLNPAFMRYVHEVWLQRKGQYPSTGFMALILALHICDEVHVFGYGADADGNWSHYWEELRNKKLRTGGHPGSVEYAMIEELDRNQIIKFYKGW</sequence>
<dbReference type="InterPro" id="IPR051757">
    <property type="entry name" value="Beta-gal_alpha2-3_sialyltrans"/>
</dbReference>
<name>A0A4Z2FE49_9TELE</name>
<evidence type="ECO:0000256" key="19">
    <source>
        <dbReference type="ARBA" id="ARBA00039107"/>
    </source>
</evidence>
<evidence type="ECO:0000256" key="8">
    <source>
        <dbReference type="ARBA" id="ARBA00022679"/>
    </source>
</evidence>
<dbReference type="PIRSF" id="PIRSF005557">
    <property type="entry name" value="Sialyl_trans"/>
    <property type="match status" value="1"/>
</dbReference>
<evidence type="ECO:0000313" key="40">
    <source>
        <dbReference type="EMBL" id="TNN38682.1"/>
    </source>
</evidence>
<feature type="binding site" evidence="38">
    <location>
        <position position="288"/>
    </location>
    <ligand>
        <name>substrate</name>
    </ligand>
</feature>
<evidence type="ECO:0000256" key="28">
    <source>
        <dbReference type="ARBA" id="ARBA00043673"/>
    </source>
</evidence>
<evidence type="ECO:0000256" key="38">
    <source>
        <dbReference type="PIRSR" id="PIRSR005557-1"/>
    </source>
</evidence>
<evidence type="ECO:0000256" key="26">
    <source>
        <dbReference type="ARBA" id="ARBA00042990"/>
    </source>
</evidence>
<dbReference type="PANTHER" id="PTHR46032">
    <property type="entry name" value="ALPHA-2,3-SIALYLTRANSFERASE ST3GAL I ISOFORM X1"/>
    <property type="match status" value="1"/>
</dbReference>
<dbReference type="GO" id="GO:0005576">
    <property type="term" value="C:extracellular region"/>
    <property type="evidence" value="ECO:0007669"/>
    <property type="project" value="UniProtKB-SubCell"/>
</dbReference>
<evidence type="ECO:0000256" key="10">
    <source>
        <dbReference type="ARBA" id="ARBA00022968"/>
    </source>
</evidence>
<organism evidence="40 41">
    <name type="scientific">Liparis tanakae</name>
    <name type="common">Tanaka's snailfish</name>
    <dbReference type="NCBI Taxonomy" id="230148"/>
    <lineage>
        <taxon>Eukaryota</taxon>
        <taxon>Metazoa</taxon>
        <taxon>Chordata</taxon>
        <taxon>Craniata</taxon>
        <taxon>Vertebrata</taxon>
        <taxon>Euteleostomi</taxon>
        <taxon>Actinopterygii</taxon>
        <taxon>Neopterygii</taxon>
        <taxon>Teleostei</taxon>
        <taxon>Neoteleostei</taxon>
        <taxon>Acanthomorphata</taxon>
        <taxon>Eupercaria</taxon>
        <taxon>Perciformes</taxon>
        <taxon>Cottioidei</taxon>
        <taxon>Cottales</taxon>
        <taxon>Liparidae</taxon>
        <taxon>Liparis</taxon>
    </lineage>
</organism>
<feature type="binding site" evidence="38">
    <location>
        <position position="204"/>
    </location>
    <ligand>
        <name>substrate</name>
    </ligand>
</feature>
<dbReference type="GO" id="GO:0047288">
    <property type="term" value="F:beta-D-galactosyl-(1-&gt;3)-N-acetyl-beta-D-galactosaminide alpha-2,3- sialyltransferase"/>
    <property type="evidence" value="ECO:0007669"/>
    <property type="project" value="UniProtKB-EC"/>
</dbReference>
<comment type="catalytic activity">
    <reaction evidence="28">
        <text>a ganglioside GA1 (d18:1(4E)) + CMP-N-acetyl-beta-neuraminate = a ganglioside GM1b (d18:1(4E)) + CMP + H(+)</text>
        <dbReference type="Rhea" id="RHEA:47560"/>
        <dbReference type="ChEBI" id="CHEBI:15378"/>
        <dbReference type="ChEBI" id="CHEBI:27938"/>
        <dbReference type="ChEBI" id="CHEBI:57812"/>
        <dbReference type="ChEBI" id="CHEBI:60377"/>
        <dbReference type="ChEBI" id="CHEBI:78568"/>
    </reaction>
    <physiologicalReaction direction="left-to-right" evidence="28">
        <dbReference type="Rhea" id="RHEA:47561"/>
    </physiologicalReaction>
</comment>
<comment type="catalytic activity">
    <reaction evidence="30">
        <text>a ganglioside GA1 + CMP-N-acetyl-beta-neuraminate = a ganglioside GM1b + CMP + H(+)</text>
        <dbReference type="Rhea" id="RHEA:48244"/>
        <dbReference type="ChEBI" id="CHEBI:15378"/>
        <dbReference type="ChEBI" id="CHEBI:57812"/>
        <dbReference type="ChEBI" id="CHEBI:60377"/>
        <dbReference type="ChEBI" id="CHEBI:88069"/>
        <dbReference type="ChEBI" id="CHEBI:90151"/>
    </reaction>
    <physiologicalReaction direction="left-to-right" evidence="30">
        <dbReference type="Rhea" id="RHEA:48245"/>
    </physiologicalReaction>
</comment>
<comment type="similarity">
    <text evidence="5">Belongs to the glycosyltransferase 29 family.</text>
</comment>
<keyword evidence="41" id="KW-1185">Reference proteome</keyword>
<evidence type="ECO:0000256" key="27">
    <source>
        <dbReference type="ARBA" id="ARBA00042991"/>
    </source>
</evidence>
<evidence type="ECO:0000256" key="32">
    <source>
        <dbReference type="ARBA" id="ARBA00052027"/>
    </source>
</evidence>
<feature type="binding site" evidence="38">
    <location>
        <position position="121"/>
    </location>
    <ligand>
        <name>substrate</name>
    </ligand>
</feature>
<proteinExistence type="inferred from homology"/>
<feature type="binding site" evidence="38">
    <location>
        <position position="240"/>
    </location>
    <ligand>
        <name>substrate</name>
    </ligand>
</feature>
<evidence type="ECO:0000256" key="21">
    <source>
        <dbReference type="ARBA" id="ARBA00041507"/>
    </source>
</evidence>
<evidence type="ECO:0000256" key="36">
    <source>
        <dbReference type="ARBA" id="ARBA00081332"/>
    </source>
</evidence>
<feature type="binding site" evidence="38">
    <location>
        <position position="264"/>
    </location>
    <ligand>
        <name>substrate</name>
    </ligand>
</feature>
<evidence type="ECO:0000256" key="6">
    <source>
        <dbReference type="ARBA" id="ARBA00022525"/>
    </source>
</evidence>
<keyword evidence="13" id="KW-0443">Lipid metabolism</keyword>
<feature type="binding site" evidence="38">
    <location>
        <position position="79"/>
    </location>
    <ligand>
        <name>substrate</name>
    </ligand>
</feature>
<keyword evidence="15" id="KW-1015">Disulfide bond</keyword>
<evidence type="ECO:0000256" key="3">
    <source>
        <dbReference type="ARBA" id="ARBA00004922"/>
    </source>
</evidence>
<evidence type="ECO:0000256" key="2">
    <source>
        <dbReference type="ARBA" id="ARBA00004613"/>
    </source>
</evidence>
<evidence type="ECO:0000256" key="37">
    <source>
        <dbReference type="ARBA" id="ARBA00082805"/>
    </source>
</evidence>
<evidence type="ECO:0000256" key="1">
    <source>
        <dbReference type="ARBA" id="ARBA00004447"/>
    </source>
</evidence>
<keyword evidence="6" id="KW-0964">Secreted</keyword>
<keyword evidence="11" id="KW-1133">Transmembrane helix</keyword>
<evidence type="ECO:0000256" key="35">
    <source>
        <dbReference type="ARBA" id="ARBA00081228"/>
    </source>
</evidence>
<evidence type="ECO:0000256" key="25">
    <source>
        <dbReference type="ARBA" id="ARBA00042682"/>
    </source>
</evidence>
<dbReference type="GO" id="GO:0006629">
    <property type="term" value="P:lipid metabolic process"/>
    <property type="evidence" value="ECO:0007669"/>
    <property type="project" value="UniProtKB-KW"/>
</dbReference>
<dbReference type="InterPro" id="IPR038578">
    <property type="entry name" value="GT29-like_sf"/>
</dbReference>
<gene>
    <name evidence="40" type="primary">ST3GAL1_3</name>
    <name evidence="40" type="ORF">EYF80_051152</name>
</gene>
<reference evidence="40 41" key="1">
    <citation type="submission" date="2019-03" db="EMBL/GenBank/DDBJ databases">
        <title>First draft genome of Liparis tanakae, snailfish: a comprehensive survey of snailfish specific genes.</title>
        <authorList>
            <person name="Kim W."/>
            <person name="Song I."/>
            <person name="Jeong J.-H."/>
            <person name="Kim D."/>
            <person name="Kim S."/>
            <person name="Ryu S."/>
            <person name="Song J.Y."/>
            <person name="Lee S.K."/>
        </authorList>
    </citation>
    <scope>NUCLEOTIDE SEQUENCE [LARGE SCALE GENOMIC DNA]</scope>
    <source>
        <tissue evidence="40">Muscle</tissue>
    </source>
</reference>
<dbReference type="Proteomes" id="UP000314294">
    <property type="component" value="Unassembled WGS sequence"/>
</dbReference>
<evidence type="ECO:0000256" key="12">
    <source>
        <dbReference type="ARBA" id="ARBA00023034"/>
    </source>
</evidence>